<evidence type="ECO:0000313" key="1">
    <source>
        <dbReference type="EMBL" id="OON39769.1"/>
    </source>
</evidence>
<accession>A0A1S8YKZ2</accession>
<dbReference type="Proteomes" id="UP000190667">
    <property type="component" value="Unassembled WGS sequence"/>
</dbReference>
<keyword evidence="2" id="KW-1185">Reference proteome</keyword>
<name>A0A1S8YKZ2_9GAMM</name>
<evidence type="ECO:0000313" key="2">
    <source>
        <dbReference type="Proteomes" id="UP000190667"/>
    </source>
</evidence>
<reference evidence="1 2" key="1">
    <citation type="submission" date="2016-12" db="EMBL/GenBank/DDBJ databases">
        <title>Izhakiella australiana sp. nov. of genus Izhakiella isolated from Australian desert.</title>
        <authorList>
            <person name="Ji M."/>
        </authorList>
    </citation>
    <scope>NUCLEOTIDE SEQUENCE [LARGE SCALE GENOMIC DNA]</scope>
    <source>
        <strain evidence="1 2">D4N98</strain>
    </source>
</reference>
<proteinExistence type="predicted"/>
<dbReference type="RefSeq" id="WP_078002957.1">
    <property type="nucleotide sequence ID" value="NZ_MRUL01000007.1"/>
</dbReference>
<dbReference type="OrthoDB" id="6587128at2"/>
<organism evidence="1 2">
    <name type="scientific">Izhakiella australiensis</name>
    <dbReference type="NCBI Taxonomy" id="1926881"/>
    <lineage>
        <taxon>Bacteria</taxon>
        <taxon>Pseudomonadati</taxon>
        <taxon>Pseudomonadota</taxon>
        <taxon>Gammaproteobacteria</taxon>
        <taxon>Enterobacterales</taxon>
        <taxon>Erwiniaceae</taxon>
        <taxon>Izhakiella</taxon>
    </lineage>
</organism>
<gene>
    <name evidence="1" type="ORF">BTJ39_12095</name>
</gene>
<dbReference type="AlphaFoldDB" id="A0A1S8YKZ2"/>
<sequence>MADIRCMAEYNGNTITALKAIPWVAYAGNYPTDNSAHAGKLPTPAVWFRVNGWSAGKNSEESCAVDLSCELFVITDLEAADDENPQIKSEQAAADITAWLMEQVFCSPAAAPPVFQLAKRDADELRLAGYQVWRIVYSQLCKVTAYSAAAGQLSAVWLAQAPDVGNQHLDNYRRVYGSDAHE</sequence>
<dbReference type="STRING" id="1926881.BTJ39_12095"/>
<evidence type="ECO:0008006" key="3">
    <source>
        <dbReference type="Google" id="ProtNLM"/>
    </source>
</evidence>
<dbReference type="EMBL" id="MRUL01000007">
    <property type="protein sequence ID" value="OON39769.1"/>
    <property type="molecule type" value="Genomic_DNA"/>
</dbReference>
<protein>
    <recommendedName>
        <fullName evidence="3">Phage tail protein</fullName>
    </recommendedName>
</protein>
<comment type="caution">
    <text evidence="1">The sequence shown here is derived from an EMBL/GenBank/DDBJ whole genome shotgun (WGS) entry which is preliminary data.</text>
</comment>